<dbReference type="Gene3D" id="3.40.50.720">
    <property type="entry name" value="NAD(P)-binding Rossmann-like Domain"/>
    <property type="match status" value="1"/>
</dbReference>
<sequence>MESLLLVTGASGQLGQAVLQHLTSTLDIPANRIVAASRQPERLASWAAKGVQVRELDFEKPASFAAALSGIERALLISTDTLDRPGQRLQQHQNAVTGFATAGVQHVVYTSAPHPEGAPLLIAPDHLGTEEALAASELPGWTVLRNHWYFENLAMSIPAAIASGQWYSADEGQGSADIARDDLALAAAVALAGTETGKKTWTLSGPESLTKQQIAAAIAGVVNKPITVVQVPLESLVQGMMAAGLPEPLARIFASFDANTAAGRVAAVTTDFKQLTGREPQRFHHWLENHRGLFTGER</sequence>
<dbReference type="CDD" id="cd05269">
    <property type="entry name" value="TMR_SDR_a"/>
    <property type="match status" value="1"/>
</dbReference>
<geneLocation type="plasmid" evidence="3">
    <name>pEM01</name>
</geneLocation>
<dbReference type="PANTHER" id="PTHR47129">
    <property type="entry name" value="QUINONE OXIDOREDUCTASE 2"/>
    <property type="match status" value="1"/>
</dbReference>
<dbReference type="InterPro" id="IPR052718">
    <property type="entry name" value="NmrA-type_oxidoreductase"/>
</dbReference>
<dbReference type="SUPFAM" id="SSF51735">
    <property type="entry name" value="NAD(P)-binding Rossmann-fold domains"/>
    <property type="match status" value="1"/>
</dbReference>
<dbReference type="OrthoDB" id="5510591at2"/>
<dbReference type="Pfam" id="PF13460">
    <property type="entry name" value="NAD_binding_10"/>
    <property type="match status" value="1"/>
</dbReference>
<gene>
    <name evidence="2" type="ORF">EM595_p0479</name>
</gene>
<dbReference type="Gene3D" id="3.90.25.10">
    <property type="entry name" value="UDP-galactose 4-epimerase, domain 1"/>
    <property type="match status" value="1"/>
</dbReference>
<protein>
    <submittedName>
        <fullName evidence="2">Nucleoside-diphosphate sugar epimerase</fullName>
    </submittedName>
</protein>
<dbReference type="RefSeq" id="WP_067436775.1">
    <property type="nucleotide sequence ID" value="NZ_LN907828.1"/>
</dbReference>
<dbReference type="KEGG" id="ege:EM595_p0479"/>
<evidence type="ECO:0000259" key="1">
    <source>
        <dbReference type="Pfam" id="PF13460"/>
    </source>
</evidence>
<dbReference type="InterPro" id="IPR036291">
    <property type="entry name" value="NAD(P)-bd_dom_sf"/>
</dbReference>
<proteinExistence type="predicted"/>
<evidence type="ECO:0000313" key="3">
    <source>
        <dbReference type="Proteomes" id="UP000059419"/>
    </source>
</evidence>
<keyword evidence="3" id="KW-1185">Reference proteome</keyword>
<reference evidence="3" key="1">
    <citation type="submission" date="2015-11" db="EMBL/GenBank/DDBJ databases">
        <authorList>
            <person name="Blom J."/>
        </authorList>
    </citation>
    <scope>NUCLEOTIDE SEQUENCE [LARGE SCALE GENOMIC DNA]</scope>
    <source>
        <plasmid evidence="3">pEM01</plasmid>
    </source>
</reference>
<dbReference type="PATRIC" id="fig|1619313.3.peg.4108"/>
<name>A0A0U5L8D9_9GAMM</name>
<dbReference type="InterPro" id="IPR016040">
    <property type="entry name" value="NAD(P)-bd_dom"/>
</dbReference>
<evidence type="ECO:0000313" key="2">
    <source>
        <dbReference type="EMBL" id="CUU26175.1"/>
    </source>
</evidence>
<dbReference type="Proteomes" id="UP000059419">
    <property type="component" value="Plasmid pEM01"/>
</dbReference>
<organism evidence="2 3">
    <name type="scientific">Duffyella gerundensis</name>
    <dbReference type="NCBI Taxonomy" id="1619313"/>
    <lineage>
        <taxon>Bacteria</taxon>
        <taxon>Pseudomonadati</taxon>
        <taxon>Pseudomonadota</taxon>
        <taxon>Gammaproteobacteria</taxon>
        <taxon>Enterobacterales</taxon>
        <taxon>Erwiniaceae</taxon>
        <taxon>Duffyella</taxon>
    </lineage>
</organism>
<dbReference type="AlphaFoldDB" id="A0A0U5L8D9"/>
<dbReference type="EMBL" id="LN907828">
    <property type="protein sequence ID" value="CUU26175.1"/>
    <property type="molecule type" value="Genomic_DNA"/>
</dbReference>
<feature type="domain" description="NAD(P)-binding" evidence="1">
    <location>
        <begin position="9"/>
        <end position="191"/>
    </location>
</feature>
<dbReference type="PANTHER" id="PTHR47129:SF1">
    <property type="entry name" value="NMRA-LIKE DOMAIN-CONTAINING PROTEIN"/>
    <property type="match status" value="1"/>
</dbReference>
<accession>A0A0U5L8D9</accession>